<keyword evidence="3" id="KW-1185">Reference proteome</keyword>
<dbReference type="InParanoid" id="A0A162NK43"/>
<dbReference type="AlphaFoldDB" id="A0A162NK43"/>
<sequence length="97" mass="10536">MSDANFDALSSLPGHLSSFSASVDNGKVINSTASPEETAREARVAYQLLNDASHLGTLFNENEADKLKRVTVTFGSHYHTFTANSDAIYGIQRRTSN</sequence>
<dbReference type="Proteomes" id="UP000077315">
    <property type="component" value="Unassembled WGS sequence"/>
</dbReference>
<feature type="compositionally biased region" description="Polar residues" evidence="1">
    <location>
        <begin position="17"/>
        <end position="35"/>
    </location>
</feature>
<reference evidence="3" key="1">
    <citation type="submission" date="2015-06" db="EMBL/GenBank/DDBJ databases">
        <title>Expansion of signal transduction pathways in fungi by whole-genome duplication.</title>
        <authorList>
            <consortium name="DOE Joint Genome Institute"/>
            <person name="Corrochano L.M."/>
            <person name="Kuo A."/>
            <person name="Marcet-Houben M."/>
            <person name="Polaino S."/>
            <person name="Salamov A."/>
            <person name="Villalobos J.M."/>
            <person name="Alvarez M.I."/>
            <person name="Avalos J."/>
            <person name="Benito E.P."/>
            <person name="Benoit I."/>
            <person name="Burger G."/>
            <person name="Camino L.P."/>
            <person name="Canovas D."/>
            <person name="Cerda-Olmedo E."/>
            <person name="Cheng J.-F."/>
            <person name="Dominguez A."/>
            <person name="Elias M."/>
            <person name="Eslava A.P."/>
            <person name="Glaser F."/>
            <person name="Grimwood J."/>
            <person name="Gutierrez G."/>
            <person name="Heitman J."/>
            <person name="Henrissat B."/>
            <person name="Iturriaga E.A."/>
            <person name="Lang B.F."/>
            <person name="Lavin J.L."/>
            <person name="Lee S."/>
            <person name="Li W."/>
            <person name="Lindquist E."/>
            <person name="Lopez-Garcia S."/>
            <person name="Luque E.M."/>
            <person name="Marcos A.T."/>
            <person name="Martin J."/>
            <person name="McCluskey K."/>
            <person name="Medina H.R."/>
            <person name="Miralles-Duran A."/>
            <person name="Miyazaki A."/>
            <person name="Munoz-Torres E."/>
            <person name="Oguiza J.A."/>
            <person name="Ohm R."/>
            <person name="Olmedo M."/>
            <person name="Orejas M."/>
            <person name="Ortiz-Castellanos L."/>
            <person name="Pisabarro A.G."/>
            <person name="Rodriguez-Romero J."/>
            <person name="Ruiz-Herrera J."/>
            <person name="Ruiz-Vazquez R."/>
            <person name="Sanz C."/>
            <person name="Schackwitz W."/>
            <person name="Schmutz J."/>
            <person name="Shahriari M."/>
            <person name="Shelest E."/>
            <person name="Silva-Franco F."/>
            <person name="Soanes D."/>
            <person name="Syed K."/>
            <person name="Tagua V.G."/>
            <person name="Talbot N.J."/>
            <person name="Thon M."/>
            <person name="De vries R.P."/>
            <person name="Wiebenga A."/>
            <person name="Yadav J.S."/>
            <person name="Braun E.L."/>
            <person name="Baker S."/>
            <person name="Garre V."/>
            <person name="Horwitz B."/>
            <person name="Torres-Martinez S."/>
            <person name="Idnurm A."/>
            <person name="Herrera-Estrella A."/>
            <person name="Gabaldon T."/>
            <person name="Grigoriev I.V."/>
        </authorList>
    </citation>
    <scope>NUCLEOTIDE SEQUENCE [LARGE SCALE GENOMIC DNA]</scope>
    <source>
        <strain evidence="3">NRRL 1555(-)</strain>
    </source>
</reference>
<evidence type="ECO:0000313" key="2">
    <source>
        <dbReference type="EMBL" id="OAD74968.1"/>
    </source>
</evidence>
<name>A0A162NK43_PHYB8</name>
<dbReference type="GeneID" id="28994718"/>
<dbReference type="VEuPathDB" id="FungiDB:PHYBLDRAFT_158554"/>
<evidence type="ECO:0000313" key="3">
    <source>
        <dbReference type="Proteomes" id="UP000077315"/>
    </source>
</evidence>
<feature type="region of interest" description="Disordered" evidence="1">
    <location>
        <begin position="1"/>
        <end position="37"/>
    </location>
</feature>
<gene>
    <name evidence="2" type="ORF">PHYBLDRAFT_158554</name>
</gene>
<dbReference type="RefSeq" id="XP_018293008.1">
    <property type="nucleotide sequence ID" value="XM_018433812.1"/>
</dbReference>
<protein>
    <submittedName>
        <fullName evidence="2">Uncharacterized protein</fullName>
    </submittedName>
</protein>
<accession>A0A162NK43</accession>
<dbReference type="OrthoDB" id="2386620at2759"/>
<feature type="non-terminal residue" evidence="2">
    <location>
        <position position="1"/>
    </location>
</feature>
<dbReference type="EMBL" id="KV440978">
    <property type="protein sequence ID" value="OAD74968.1"/>
    <property type="molecule type" value="Genomic_DNA"/>
</dbReference>
<evidence type="ECO:0000256" key="1">
    <source>
        <dbReference type="SAM" id="MobiDB-lite"/>
    </source>
</evidence>
<proteinExistence type="predicted"/>
<organism evidence="2 3">
    <name type="scientific">Phycomyces blakesleeanus (strain ATCC 8743b / DSM 1359 / FGSC 10004 / NBRC 33097 / NRRL 1555)</name>
    <dbReference type="NCBI Taxonomy" id="763407"/>
    <lineage>
        <taxon>Eukaryota</taxon>
        <taxon>Fungi</taxon>
        <taxon>Fungi incertae sedis</taxon>
        <taxon>Mucoromycota</taxon>
        <taxon>Mucoromycotina</taxon>
        <taxon>Mucoromycetes</taxon>
        <taxon>Mucorales</taxon>
        <taxon>Phycomycetaceae</taxon>
        <taxon>Phycomyces</taxon>
    </lineage>
</organism>